<feature type="binding site" evidence="10">
    <location>
        <position position="176"/>
    </location>
    <ligand>
        <name>UDP-N-acetyl-alpha-D-glucosamine</name>
        <dbReference type="ChEBI" id="CHEBI:57705"/>
    </ligand>
</feature>
<evidence type="ECO:0000256" key="2">
    <source>
        <dbReference type="ARBA" id="ARBA00022618"/>
    </source>
</evidence>
<evidence type="ECO:0000259" key="11">
    <source>
        <dbReference type="Pfam" id="PF03033"/>
    </source>
</evidence>
<dbReference type="GO" id="GO:0051301">
    <property type="term" value="P:cell division"/>
    <property type="evidence" value="ECO:0007669"/>
    <property type="project" value="UniProtKB-KW"/>
</dbReference>
<sequence>MAKVLLKKNNHIRIIISGGGTGGHVYPAIAIADALKSIDESIEILFVGAEGKMEMEKVPQAGYRIIGLWVSGLQRKLTVKNLMFPFKLLHSLWKARRIVKEFKPQAVVGVGGYASGPVLKAANAKQIPTVLQEQNGYAGLTNKLLAQKAQRVCVAYPNMEKYFPENKIRFTGNPVRNDIMQLEGLREKAFEYFRLDPQKKTLLVFGGSLGAKTINDSLLQAIEVLLKKGYQIVWQTGKFYYNQLQVALEGKKGNGLWLGAFIDRMDYAYAVADLVVCRAGALSISELCLAAKATVLIPSPNVAEDHQTKNAMALVNEKAAIMVKDSEAREQFTEVVLDLLHDDEKREDLSKNICKLGKPNAAKDIAEEVLNLVKQKV</sequence>
<evidence type="ECO:0000313" key="13">
    <source>
        <dbReference type="EMBL" id="MEN7548871.1"/>
    </source>
</evidence>
<comment type="caution">
    <text evidence="13">The sequence shown here is derived from an EMBL/GenBank/DDBJ whole genome shotgun (WGS) entry which is preliminary data.</text>
</comment>
<feature type="binding site" evidence="10">
    <location>
        <position position="135"/>
    </location>
    <ligand>
        <name>UDP-N-acetyl-alpha-D-glucosamine</name>
        <dbReference type="ChEBI" id="CHEBI:57705"/>
    </ligand>
</feature>
<dbReference type="NCBIfam" id="TIGR01133">
    <property type="entry name" value="murG"/>
    <property type="match status" value="1"/>
</dbReference>
<keyword evidence="8 10" id="KW-0131">Cell cycle</keyword>
<dbReference type="GO" id="GO:0009252">
    <property type="term" value="P:peptidoglycan biosynthetic process"/>
    <property type="evidence" value="ECO:0007669"/>
    <property type="project" value="UniProtKB-UniRule"/>
</dbReference>
<comment type="pathway">
    <text evidence="10">Cell wall biogenesis; peptidoglycan biosynthesis.</text>
</comment>
<dbReference type="HAMAP" id="MF_00033">
    <property type="entry name" value="MurG"/>
    <property type="match status" value="1"/>
</dbReference>
<feature type="binding site" evidence="10">
    <location>
        <position position="208"/>
    </location>
    <ligand>
        <name>UDP-N-acetyl-alpha-D-glucosamine</name>
        <dbReference type="ChEBI" id="CHEBI:57705"/>
    </ligand>
</feature>
<organism evidence="13 14">
    <name type="scientific">Rapidithrix thailandica</name>
    <dbReference type="NCBI Taxonomy" id="413964"/>
    <lineage>
        <taxon>Bacteria</taxon>
        <taxon>Pseudomonadati</taxon>
        <taxon>Bacteroidota</taxon>
        <taxon>Cytophagia</taxon>
        <taxon>Cytophagales</taxon>
        <taxon>Flammeovirgaceae</taxon>
        <taxon>Rapidithrix</taxon>
    </lineage>
</organism>
<evidence type="ECO:0000256" key="7">
    <source>
        <dbReference type="ARBA" id="ARBA00023136"/>
    </source>
</evidence>
<evidence type="ECO:0000256" key="5">
    <source>
        <dbReference type="ARBA" id="ARBA00022960"/>
    </source>
</evidence>
<protein>
    <recommendedName>
        <fullName evidence="10">UDP-N-acetylglucosamine--N-acetylmuramyl-(pentapeptide) pyrophosphoryl-undecaprenol N-acetylglucosamine transferase</fullName>
        <ecNumber evidence="10">2.4.1.227</ecNumber>
    </recommendedName>
    <alternativeName>
        <fullName evidence="10">Undecaprenyl-PP-MurNAc-pentapeptide-UDPGlcNAc GlcNAc transferase</fullName>
    </alternativeName>
</protein>
<dbReference type="InterPro" id="IPR007235">
    <property type="entry name" value="Glyco_trans_28_C"/>
</dbReference>
<feature type="domain" description="Glycosyltransferase family 28 N-terminal" evidence="11">
    <location>
        <begin position="14"/>
        <end position="153"/>
    </location>
</feature>
<dbReference type="Gene3D" id="3.40.50.2000">
    <property type="entry name" value="Glycogen Phosphorylase B"/>
    <property type="match status" value="2"/>
</dbReference>
<evidence type="ECO:0000256" key="1">
    <source>
        <dbReference type="ARBA" id="ARBA00022475"/>
    </source>
</evidence>
<keyword evidence="9 10" id="KW-0961">Cell wall biogenesis/degradation</keyword>
<keyword evidence="3 10" id="KW-0328">Glycosyltransferase</keyword>
<keyword evidence="1 10" id="KW-1003">Cell membrane</keyword>
<dbReference type="GO" id="GO:0005975">
    <property type="term" value="P:carbohydrate metabolic process"/>
    <property type="evidence" value="ECO:0007669"/>
    <property type="project" value="InterPro"/>
</dbReference>
<dbReference type="GO" id="GO:0071555">
    <property type="term" value="P:cell wall organization"/>
    <property type="evidence" value="ECO:0007669"/>
    <property type="project" value="UniProtKB-KW"/>
</dbReference>
<dbReference type="Pfam" id="PF03033">
    <property type="entry name" value="Glyco_transf_28"/>
    <property type="match status" value="1"/>
</dbReference>
<feature type="binding site" evidence="10">
    <location>
        <position position="307"/>
    </location>
    <ligand>
        <name>UDP-N-acetyl-alpha-D-glucosamine</name>
        <dbReference type="ChEBI" id="CHEBI:57705"/>
    </ligand>
</feature>
<comment type="function">
    <text evidence="10">Cell wall formation. Catalyzes the transfer of a GlcNAc subunit on undecaprenyl-pyrophosphoryl-MurNAc-pentapeptide (lipid intermediate I) to form undecaprenyl-pyrophosphoryl-MurNAc-(pentapeptide)GlcNAc (lipid intermediate II).</text>
</comment>
<evidence type="ECO:0000256" key="3">
    <source>
        <dbReference type="ARBA" id="ARBA00022676"/>
    </source>
</evidence>
<dbReference type="InterPro" id="IPR006009">
    <property type="entry name" value="GlcNAc_MurG"/>
</dbReference>
<reference evidence="13 14" key="1">
    <citation type="submission" date="2024-04" db="EMBL/GenBank/DDBJ databases">
        <title>Novel genus in family Flammeovirgaceae.</title>
        <authorList>
            <person name="Nguyen T.H."/>
            <person name="Vuong T.Q."/>
            <person name="Le H."/>
            <person name="Kim S.-G."/>
        </authorList>
    </citation>
    <scope>NUCLEOTIDE SEQUENCE [LARGE SCALE GENOMIC DNA]</scope>
    <source>
        <strain evidence="13 14">JCM 23209</strain>
    </source>
</reference>
<dbReference type="EC" id="2.4.1.227" evidence="10"/>
<dbReference type="PANTHER" id="PTHR21015">
    <property type="entry name" value="UDP-N-ACETYLGLUCOSAMINE--N-ACETYLMURAMYL-(PENTAPEPTIDE) PYROPHOSPHORYL-UNDECAPRENOL N-ACETYLGLUCOSAMINE TRANSFERASE 1"/>
    <property type="match status" value="1"/>
</dbReference>
<feature type="binding site" evidence="10">
    <location>
        <begin position="21"/>
        <end position="23"/>
    </location>
    <ligand>
        <name>UDP-N-acetyl-alpha-D-glucosamine</name>
        <dbReference type="ChEBI" id="CHEBI:57705"/>
    </ligand>
</feature>
<comment type="subcellular location">
    <subcellularLocation>
        <location evidence="10">Cell membrane</location>
        <topology evidence="10">Peripheral membrane protein</topology>
        <orientation evidence="10">Cytoplasmic side</orientation>
    </subcellularLocation>
</comment>
<evidence type="ECO:0000259" key="12">
    <source>
        <dbReference type="Pfam" id="PF04101"/>
    </source>
</evidence>
<dbReference type="PANTHER" id="PTHR21015:SF22">
    <property type="entry name" value="GLYCOSYLTRANSFERASE"/>
    <property type="match status" value="1"/>
</dbReference>
<dbReference type="Pfam" id="PF04101">
    <property type="entry name" value="Glyco_tran_28_C"/>
    <property type="match status" value="1"/>
</dbReference>
<keyword evidence="2 10" id="KW-0132">Cell division</keyword>
<proteinExistence type="inferred from homology"/>
<evidence type="ECO:0000313" key="14">
    <source>
        <dbReference type="Proteomes" id="UP001403385"/>
    </source>
</evidence>
<keyword evidence="6 10" id="KW-0573">Peptidoglycan synthesis</keyword>
<evidence type="ECO:0000256" key="8">
    <source>
        <dbReference type="ARBA" id="ARBA00023306"/>
    </source>
</evidence>
<feature type="binding site" evidence="10">
    <location>
        <position position="262"/>
    </location>
    <ligand>
        <name>UDP-N-acetyl-alpha-D-glucosamine</name>
        <dbReference type="ChEBI" id="CHEBI:57705"/>
    </ligand>
</feature>
<dbReference type="AlphaFoldDB" id="A0AAW9SDW0"/>
<dbReference type="RefSeq" id="WP_346821652.1">
    <property type="nucleotide sequence ID" value="NZ_JBDKWZ010000007.1"/>
</dbReference>
<evidence type="ECO:0000256" key="6">
    <source>
        <dbReference type="ARBA" id="ARBA00022984"/>
    </source>
</evidence>
<dbReference type="SUPFAM" id="SSF53756">
    <property type="entry name" value="UDP-Glycosyltransferase/glycogen phosphorylase"/>
    <property type="match status" value="1"/>
</dbReference>
<dbReference type="GO" id="GO:0005886">
    <property type="term" value="C:plasma membrane"/>
    <property type="evidence" value="ECO:0007669"/>
    <property type="project" value="UniProtKB-SubCell"/>
</dbReference>
<keyword evidence="14" id="KW-1185">Reference proteome</keyword>
<evidence type="ECO:0000256" key="10">
    <source>
        <dbReference type="HAMAP-Rule" id="MF_00033"/>
    </source>
</evidence>
<accession>A0AAW9SDW0</accession>
<dbReference type="EMBL" id="JBDKWZ010000007">
    <property type="protein sequence ID" value="MEN7548871.1"/>
    <property type="molecule type" value="Genomic_DNA"/>
</dbReference>
<comment type="similarity">
    <text evidence="10">Belongs to the glycosyltransferase 28 family. MurG subfamily.</text>
</comment>
<evidence type="ECO:0000256" key="4">
    <source>
        <dbReference type="ARBA" id="ARBA00022679"/>
    </source>
</evidence>
<dbReference type="CDD" id="cd03785">
    <property type="entry name" value="GT28_MurG"/>
    <property type="match status" value="1"/>
</dbReference>
<gene>
    <name evidence="10 13" type="primary">murG</name>
    <name evidence="13" type="ORF">AAG747_13195</name>
</gene>
<dbReference type="InterPro" id="IPR004276">
    <property type="entry name" value="GlycoTrans_28_N"/>
</dbReference>
<evidence type="ECO:0000256" key="9">
    <source>
        <dbReference type="ARBA" id="ARBA00023316"/>
    </source>
</evidence>
<keyword evidence="4 10" id="KW-0808">Transferase</keyword>
<comment type="caution">
    <text evidence="10">Lacks conserved residue(s) required for the propagation of feature annotation.</text>
</comment>
<dbReference type="GO" id="GO:0008360">
    <property type="term" value="P:regulation of cell shape"/>
    <property type="evidence" value="ECO:0007669"/>
    <property type="project" value="UniProtKB-KW"/>
</dbReference>
<name>A0AAW9SDW0_9BACT</name>
<dbReference type="Proteomes" id="UP001403385">
    <property type="component" value="Unassembled WGS sequence"/>
</dbReference>
<comment type="catalytic activity">
    <reaction evidence="10">
        <text>di-trans,octa-cis-undecaprenyl diphospho-N-acetyl-alpha-D-muramoyl-L-alanyl-D-glutamyl-meso-2,6-diaminopimeloyl-D-alanyl-D-alanine + UDP-N-acetyl-alpha-D-glucosamine = di-trans,octa-cis-undecaprenyl diphospho-[N-acetyl-alpha-D-glucosaminyl-(1-&gt;4)]-N-acetyl-alpha-D-muramoyl-L-alanyl-D-glutamyl-meso-2,6-diaminopimeloyl-D-alanyl-D-alanine + UDP + H(+)</text>
        <dbReference type="Rhea" id="RHEA:31227"/>
        <dbReference type="ChEBI" id="CHEBI:15378"/>
        <dbReference type="ChEBI" id="CHEBI:57705"/>
        <dbReference type="ChEBI" id="CHEBI:58223"/>
        <dbReference type="ChEBI" id="CHEBI:61387"/>
        <dbReference type="ChEBI" id="CHEBI:61388"/>
        <dbReference type="EC" id="2.4.1.227"/>
    </reaction>
</comment>
<feature type="domain" description="Glycosyl transferase family 28 C-terminal" evidence="12">
    <location>
        <begin position="201"/>
        <end position="365"/>
    </location>
</feature>
<dbReference type="GO" id="GO:0050511">
    <property type="term" value="F:undecaprenyldiphospho-muramoylpentapeptide beta-N-acetylglucosaminyltransferase activity"/>
    <property type="evidence" value="ECO:0007669"/>
    <property type="project" value="UniProtKB-UniRule"/>
</dbReference>
<keyword evidence="7 10" id="KW-0472">Membrane</keyword>
<keyword evidence="5 10" id="KW-0133">Cell shape</keyword>